<comment type="subcellular location">
    <subcellularLocation>
        <location evidence="1">Cytoplasm</location>
        <location evidence="1">Cytosol</location>
    </subcellularLocation>
</comment>
<evidence type="ECO:0000256" key="1">
    <source>
        <dbReference type="ARBA" id="ARBA00004514"/>
    </source>
</evidence>
<dbReference type="InterPro" id="IPR008622">
    <property type="entry name" value="FliT"/>
</dbReference>
<evidence type="ECO:0000256" key="2">
    <source>
        <dbReference type="ARBA" id="ARBA00022490"/>
    </source>
</evidence>
<evidence type="ECO:0000256" key="3">
    <source>
        <dbReference type="ARBA" id="ARBA00022795"/>
    </source>
</evidence>
<keyword evidence="4" id="KW-0143">Chaperone</keyword>
<evidence type="ECO:0000313" key="7">
    <source>
        <dbReference type="Proteomes" id="UP000886667"/>
    </source>
</evidence>
<dbReference type="EMBL" id="JAEPCM010000211">
    <property type="protein sequence ID" value="MCG7945974.1"/>
    <property type="molecule type" value="Genomic_DNA"/>
</dbReference>
<protein>
    <recommendedName>
        <fullName evidence="5">Flagellar protein FliT</fullName>
    </recommendedName>
</protein>
<dbReference type="Pfam" id="PF05400">
    <property type="entry name" value="FliT"/>
    <property type="match status" value="1"/>
</dbReference>
<gene>
    <name evidence="6" type="ORF">JAZ07_06445</name>
</gene>
<dbReference type="Proteomes" id="UP000886667">
    <property type="component" value="Unassembled WGS sequence"/>
</dbReference>
<proteinExistence type="predicted"/>
<evidence type="ECO:0000313" key="6">
    <source>
        <dbReference type="EMBL" id="MCG7945974.1"/>
    </source>
</evidence>
<evidence type="ECO:0000256" key="5">
    <source>
        <dbReference type="ARBA" id="ARBA00093797"/>
    </source>
</evidence>
<reference evidence="6" key="1">
    <citation type="journal article" date="2021" name="Proc. Natl. Acad. Sci. U.S.A.">
        <title>Global biogeography of chemosynthetic symbionts reveals both localized and globally distributed symbiont groups. .</title>
        <authorList>
            <person name="Osvatic J.T."/>
            <person name="Wilkins L.G.E."/>
            <person name="Leibrecht L."/>
            <person name="Leray M."/>
            <person name="Zauner S."/>
            <person name="Polzin J."/>
            <person name="Camacho Y."/>
            <person name="Gros O."/>
            <person name="van Gils J.A."/>
            <person name="Eisen J.A."/>
            <person name="Petersen J.M."/>
            <person name="Yuen B."/>
        </authorList>
    </citation>
    <scope>NUCLEOTIDE SEQUENCE</scope>
    <source>
        <strain evidence="6">MAGclacostrist064TRANS</strain>
    </source>
</reference>
<keyword evidence="3" id="KW-1005">Bacterial flagellum biogenesis</keyword>
<accession>A0A9E4KBB1</accession>
<organism evidence="6 7">
    <name type="scientific">Candidatus Thiodiazotropha taylori</name>
    <dbReference type="NCBI Taxonomy" id="2792791"/>
    <lineage>
        <taxon>Bacteria</taxon>
        <taxon>Pseudomonadati</taxon>
        <taxon>Pseudomonadota</taxon>
        <taxon>Gammaproteobacteria</taxon>
        <taxon>Chromatiales</taxon>
        <taxon>Sedimenticolaceae</taxon>
        <taxon>Candidatus Thiodiazotropha</taxon>
    </lineage>
</organism>
<dbReference type="AlphaFoldDB" id="A0A9E4KBB1"/>
<keyword evidence="2" id="KW-0963">Cytoplasm</keyword>
<sequence length="105" mass="12142">MSQLQQNLTQALELSQRIYDLAKHSAWSDMDQADQQRRDLLESIFNDSEYKQKPDVYRLQVEQIIDLNEQALALCSDARVQLSQQGRRVKVGRQALSAYKKNSAD</sequence>
<name>A0A9E4KBB1_9GAMM</name>
<comment type="caution">
    <text evidence="6">The sequence shown here is derived from an EMBL/GenBank/DDBJ whole genome shotgun (WGS) entry which is preliminary data.</text>
</comment>
<evidence type="ECO:0000256" key="4">
    <source>
        <dbReference type="ARBA" id="ARBA00023186"/>
    </source>
</evidence>